<name>A0A1N6F5E2_9FLAO</name>
<accession>A0A1N6F5E2</accession>
<keyword evidence="3" id="KW-1185">Reference proteome</keyword>
<evidence type="ECO:0000313" key="2">
    <source>
        <dbReference type="EMBL" id="SIN90426.1"/>
    </source>
</evidence>
<evidence type="ECO:0000313" key="3">
    <source>
        <dbReference type="Proteomes" id="UP000185207"/>
    </source>
</evidence>
<gene>
    <name evidence="2" type="ORF">SAMN05444409_1059</name>
</gene>
<dbReference type="Proteomes" id="UP000185207">
    <property type="component" value="Unassembled WGS sequence"/>
</dbReference>
<dbReference type="AlphaFoldDB" id="A0A1N6F5E2"/>
<feature type="transmembrane region" description="Helical" evidence="1">
    <location>
        <begin position="12"/>
        <end position="31"/>
    </location>
</feature>
<reference evidence="3" key="1">
    <citation type="submission" date="2016-11" db="EMBL/GenBank/DDBJ databases">
        <authorList>
            <person name="Varghese N."/>
            <person name="Submissions S."/>
        </authorList>
    </citation>
    <scope>NUCLEOTIDE SEQUENCE [LARGE SCALE GENOMIC DNA]</scope>
    <source>
        <strain evidence="3">DSM 27623</strain>
    </source>
</reference>
<keyword evidence="1" id="KW-0812">Transmembrane</keyword>
<organism evidence="2 3">
    <name type="scientific">Epilithonimonas zeae</name>
    <dbReference type="NCBI Taxonomy" id="1416779"/>
    <lineage>
        <taxon>Bacteria</taxon>
        <taxon>Pseudomonadati</taxon>
        <taxon>Bacteroidota</taxon>
        <taxon>Flavobacteriia</taxon>
        <taxon>Flavobacteriales</taxon>
        <taxon>Weeksellaceae</taxon>
        <taxon>Chryseobacterium group</taxon>
        <taxon>Epilithonimonas</taxon>
    </lineage>
</organism>
<protein>
    <submittedName>
        <fullName evidence="2">Uncharacterized protein</fullName>
    </submittedName>
</protein>
<proteinExistence type="predicted"/>
<keyword evidence="1" id="KW-0472">Membrane</keyword>
<sequence length="42" mass="5167">MNLVLINNNYVVILIMLIYIFILDFHLYFSLEKVIFKKNYKL</sequence>
<keyword evidence="1" id="KW-1133">Transmembrane helix</keyword>
<dbReference type="EMBL" id="FSRK01000001">
    <property type="protein sequence ID" value="SIN90426.1"/>
    <property type="molecule type" value="Genomic_DNA"/>
</dbReference>
<dbReference type="STRING" id="1416779.SAMN05444409_1059"/>
<evidence type="ECO:0000256" key="1">
    <source>
        <dbReference type="SAM" id="Phobius"/>
    </source>
</evidence>